<dbReference type="PROSITE" id="PS50893">
    <property type="entry name" value="ABC_TRANSPORTER_2"/>
    <property type="match status" value="1"/>
</dbReference>
<dbReference type="GO" id="GO:0043190">
    <property type="term" value="C:ATP-binding cassette (ABC) transporter complex"/>
    <property type="evidence" value="ECO:0007669"/>
    <property type="project" value="TreeGrafter"/>
</dbReference>
<dbReference type="InterPro" id="IPR017871">
    <property type="entry name" value="ABC_transporter-like_CS"/>
</dbReference>
<evidence type="ECO:0000313" key="6">
    <source>
        <dbReference type="EMBL" id="KAB1644129.1"/>
    </source>
</evidence>
<evidence type="ECO:0000256" key="2">
    <source>
        <dbReference type="ARBA" id="ARBA00022448"/>
    </source>
</evidence>
<dbReference type="Pfam" id="PF00005">
    <property type="entry name" value="ABC_tran"/>
    <property type="match status" value="1"/>
</dbReference>
<evidence type="ECO:0000256" key="1">
    <source>
        <dbReference type="ARBA" id="ARBA00005417"/>
    </source>
</evidence>
<keyword evidence="7" id="KW-1185">Reference proteome</keyword>
<evidence type="ECO:0000313" key="7">
    <source>
        <dbReference type="Proteomes" id="UP000433493"/>
    </source>
</evidence>
<dbReference type="Gene3D" id="3.40.50.300">
    <property type="entry name" value="P-loop containing nucleotide triphosphate hydrolases"/>
    <property type="match status" value="1"/>
</dbReference>
<dbReference type="SMART" id="SM00382">
    <property type="entry name" value="AAA"/>
    <property type="match status" value="1"/>
</dbReference>
<comment type="caution">
    <text evidence="6">The sequence shown here is derived from an EMBL/GenBank/DDBJ whole genome shotgun (WGS) entry which is preliminary data.</text>
</comment>
<dbReference type="OrthoDB" id="9806471at2"/>
<gene>
    <name evidence="6" type="ORF">F8O05_04920</name>
</gene>
<keyword evidence="4 6" id="KW-0067">ATP-binding</keyword>
<sequence>MPEQQLITLDNVSVVREGRTVLRDLTFSLTATKIAVIGANGSGKSSFARTLNGLVPIAAGKLRVHGMDPNREGKRVRQQVGMVFSNPATQVVMPTVREDLAFTLRGRKLDRDEIATRVDAVLARVGMTEFADASVYLLSGGQQQLIALASVLIANPSLIIADEPTALLDLGNANAISRILLEETDSQVLLVTHDLDLAARCEYALCFDNGRLVSQGEPAEVIEQYRRSYD</sequence>
<comment type="similarity">
    <text evidence="1">Belongs to the ABC transporter superfamily.</text>
</comment>
<evidence type="ECO:0000256" key="4">
    <source>
        <dbReference type="ARBA" id="ARBA00022840"/>
    </source>
</evidence>
<evidence type="ECO:0000256" key="3">
    <source>
        <dbReference type="ARBA" id="ARBA00022741"/>
    </source>
</evidence>
<feature type="domain" description="ABC transporter" evidence="5">
    <location>
        <begin position="7"/>
        <end position="230"/>
    </location>
</feature>
<dbReference type="EMBL" id="WBKB01000002">
    <property type="protein sequence ID" value="KAB1644129.1"/>
    <property type="molecule type" value="Genomic_DNA"/>
</dbReference>
<dbReference type="CDD" id="cd03225">
    <property type="entry name" value="ABC_cobalt_CbiO_domain1"/>
    <property type="match status" value="1"/>
</dbReference>
<keyword evidence="2" id="KW-0813">Transport</keyword>
<protein>
    <submittedName>
        <fullName evidence="6">ABC transporter ATP-binding protein</fullName>
    </submittedName>
</protein>
<organism evidence="6 7">
    <name type="scientific">Gulosibacter chungangensis</name>
    <dbReference type="NCBI Taxonomy" id="979746"/>
    <lineage>
        <taxon>Bacteria</taxon>
        <taxon>Bacillati</taxon>
        <taxon>Actinomycetota</taxon>
        <taxon>Actinomycetes</taxon>
        <taxon>Micrococcales</taxon>
        <taxon>Microbacteriaceae</taxon>
        <taxon>Gulosibacter</taxon>
    </lineage>
</organism>
<dbReference type="InterPro" id="IPR015856">
    <property type="entry name" value="ABC_transpr_CbiO/EcfA_su"/>
</dbReference>
<dbReference type="GO" id="GO:0005524">
    <property type="term" value="F:ATP binding"/>
    <property type="evidence" value="ECO:0007669"/>
    <property type="project" value="UniProtKB-KW"/>
</dbReference>
<dbReference type="RefSeq" id="WP_158051632.1">
    <property type="nucleotide sequence ID" value="NZ_WBKB01000002.1"/>
</dbReference>
<dbReference type="SUPFAM" id="SSF52540">
    <property type="entry name" value="P-loop containing nucleoside triphosphate hydrolases"/>
    <property type="match status" value="1"/>
</dbReference>
<reference evidence="6 7" key="1">
    <citation type="submission" date="2019-09" db="EMBL/GenBank/DDBJ databases">
        <title>Phylogeny of genus Pseudoclavibacter and closely related genus.</title>
        <authorList>
            <person name="Li Y."/>
        </authorList>
    </citation>
    <scope>NUCLEOTIDE SEQUENCE [LARGE SCALE GENOMIC DNA]</scope>
    <source>
        <strain evidence="6 7">KCTC 13959</strain>
    </source>
</reference>
<dbReference type="PANTHER" id="PTHR43553:SF24">
    <property type="entry name" value="ENERGY-COUPLING FACTOR TRANSPORTER ATP-BINDING PROTEIN ECFA1"/>
    <property type="match status" value="1"/>
</dbReference>
<dbReference type="InterPro" id="IPR027417">
    <property type="entry name" value="P-loop_NTPase"/>
</dbReference>
<dbReference type="GO" id="GO:0016887">
    <property type="term" value="F:ATP hydrolysis activity"/>
    <property type="evidence" value="ECO:0007669"/>
    <property type="project" value="InterPro"/>
</dbReference>
<dbReference type="InterPro" id="IPR050095">
    <property type="entry name" value="ECF_ABC_transporter_ATP-bd"/>
</dbReference>
<dbReference type="InterPro" id="IPR003593">
    <property type="entry name" value="AAA+_ATPase"/>
</dbReference>
<dbReference type="InterPro" id="IPR003439">
    <property type="entry name" value="ABC_transporter-like_ATP-bd"/>
</dbReference>
<keyword evidence="3" id="KW-0547">Nucleotide-binding</keyword>
<dbReference type="PROSITE" id="PS00211">
    <property type="entry name" value="ABC_TRANSPORTER_1"/>
    <property type="match status" value="1"/>
</dbReference>
<name>A0A7J5BDA3_9MICO</name>
<dbReference type="Proteomes" id="UP000433493">
    <property type="component" value="Unassembled WGS sequence"/>
</dbReference>
<proteinExistence type="inferred from homology"/>
<evidence type="ECO:0000259" key="5">
    <source>
        <dbReference type="PROSITE" id="PS50893"/>
    </source>
</evidence>
<dbReference type="PANTHER" id="PTHR43553">
    <property type="entry name" value="HEAVY METAL TRANSPORTER"/>
    <property type="match status" value="1"/>
</dbReference>
<dbReference type="AlphaFoldDB" id="A0A7J5BDA3"/>
<accession>A0A7J5BDA3</accession>
<dbReference type="GO" id="GO:0042626">
    <property type="term" value="F:ATPase-coupled transmembrane transporter activity"/>
    <property type="evidence" value="ECO:0007669"/>
    <property type="project" value="TreeGrafter"/>
</dbReference>